<dbReference type="PANTHER" id="PTHR42718:SF1">
    <property type="entry name" value="LOW AFFINITY AMMONIUM TRANSPORTER"/>
    <property type="match status" value="1"/>
</dbReference>
<evidence type="ECO:0000313" key="7">
    <source>
        <dbReference type="EMBL" id="PFH55108.1"/>
    </source>
</evidence>
<feature type="transmembrane region" description="Helical" evidence="5">
    <location>
        <begin position="479"/>
        <end position="500"/>
    </location>
</feature>
<feature type="transmembrane region" description="Helical" evidence="5">
    <location>
        <begin position="270"/>
        <end position="288"/>
    </location>
</feature>
<feature type="transmembrane region" description="Helical" evidence="5">
    <location>
        <begin position="68"/>
        <end position="86"/>
    </location>
</feature>
<dbReference type="InterPro" id="IPR020846">
    <property type="entry name" value="MFS_dom"/>
</dbReference>
<keyword evidence="4 5" id="KW-0472">Membrane</keyword>
<evidence type="ECO:0000256" key="1">
    <source>
        <dbReference type="ARBA" id="ARBA00004141"/>
    </source>
</evidence>
<dbReference type="AlphaFoldDB" id="A0A2A9NZ30"/>
<gene>
    <name evidence="7" type="ORF">XA68_10699</name>
</gene>
<comment type="caution">
    <text evidence="7">The sequence shown here is derived from an EMBL/GenBank/DDBJ whole genome shotgun (WGS) entry which is preliminary data.</text>
</comment>
<feature type="transmembrane region" description="Helical" evidence="5">
    <location>
        <begin position="234"/>
        <end position="258"/>
    </location>
</feature>
<comment type="subcellular location">
    <subcellularLocation>
        <location evidence="1">Membrane</location>
        <topology evidence="1">Multi-pass membrane protein</topology>
    </subcellularLocation>
</comment>
<accession>A0A2A9NZ30</accession>
<dbReference type="PROSITE" id="PS50850">
    <property type="entry name" value="MFS"/>
    <property type="match status" value="1"/>
</dbReference>
<organism evidence="7 8">
    <name type="scientific">Ophiocordyceps unilateralis</name>
    <name type="common">Zombie-ant fungus</name>
    <name type="synonym">Torrubia unilateralis</name>
    <dbReference type="NCBI Taxonomy" id="268505"/>
    <lineage>
        <taxon>Eukaryota</taxon>
        <taxon>Fungi</taxon>
        <taxon>Dikarya</taxon>
        <taxon>Ascomycota</taxon>
        <taxon>Pezizomycotina</taxon>
        <taxon>Sordariomycetes</taxon>
        <taxon>Hypocreomycetidae</taxon>
        <taxon>Hypocreales</taxon>
        <taxon>Ophiocordycipitaceae</taxon>
        <taxon>Ophiocordyceps</taxon>
    </lineage>
</organism>
<dbReference type="GO" id="GO:0022857">
    <property type="term" value="F:transmembrane transporter activity"/>
    <property type="evidence" value="ECO:0007669"/>
    <property type="project" value="InterPro"/>
</dbReference>
<feature type="transmembrane region" description="Helical" evidence="5">
    <location>
        <begin position="375"/>
        <end position="393"/>
    </location>
</feature>
<keyword evidence="3 5" id="KW-1133">Transmembrane helix</keyword>
<dbReference type="Gene3D" id="1.20.1250.20">
    <property type="entry name" value="MFS general substrate transporter like domains"/>
    <property type="match status" value="2"/>
</dbReference>
<dbReference type="SUPFAM" id="SSF103473">
    <property type="entry name" value="MFS general substrate transporter"/>
    <property type="match status" value="1"/>
</dbReference>
<keyword evidence="8" id="KW-1185">Reference proteome</keyword>
<dbReference type="Pfam" id="PF07690">
    <property type="entry name" value="MFS_1"/>
    <property type="match status" value="1"/>
</dbReference>
<dbReference type="OrthoDB" id="2428527at2759"/>
<keyword evidence="2 5" id="KW-0812">Transmembrane</keyword>
<evidence type="ECO:0000313" key="8">
    <source>
        <dbReference type="Proteomes" id="UP000037136"/>
    </source>
</evidence>
<sequence>MSDPEPSSTSAPEPARSWASQSMTPAREALLVFTACMAQFCTQAAFMATLVLLHPIGDSFHIKSRPRLAWLVAGYSLAAGTLIIFCGRLGDIFGHGRMLVIGFGWFALWSSISGLSAYSTFELAIFARVMQGVGPAVTLPNALAVLGTAYPPGHRKAMVFALFGAVAPVGAIFGGVFASLLARLWWPWAWWVLALWLLFLAALAALAVPLRDRDKTDDEKEKEKSGRDIRGFKAFLYALDLPAAVVGVSALVLFNFAWTQAPVDGWGKPSVLVPLITGFGLFALFIFIEMKLSPSPLLPLDVLSVEVGFVLAAVLCGWASFGVWTLYLVQTLQDARQLSPLMLTAYFSPVAIAGAAAAVFTGLMLGPLRLGPSTVMMIALLAFTVGSLLTALAPVHQTYWAQIFVAVIVMPLGMDCSFPAATLIVSNAVARDHQGVGASLVSTVVNYGIALGVGFAGTVEMHVQGDPDTVDGRLRGFRGALFVAVGLAGLGLAVCLVFAARERLLRRGRGTVDGDEVALQEIQSCEKEMRAADATDGSFASPGSYQDGGGGAKRDAAATKTAIFC</sequence>
<reference evidence="7 8" key="1">
    <citation type="journal article" date="2015" name="BMC Genomics">
        <title>Gene expression during zombie ant biting behavior reflects the complexity underlying fungal parasitic behavioral manipulation.</title>
        <authorList>
            <person name="de Bekker C."/>
            <person name="Ohm R.A."/>
            <person name="Loreto R.G."/>
            <person name="Sebastian A."/>
            <person name="Albert I."/>
            <person name="Merrow M."/>
            <person name="Brachmann A."/>
            <person name="Hughes D.P."/>
        </authorList>
    </citation>
    <scope>NUCLEOTIDE SEQUENCE [LARGE SCALE GENOMIC DNA]</scope>
    <source>
        <strain evidence="7 8">SC16a</strain>
    </source>
</reference>
<evidence type="ECO:0000256" key="4">
    <source>
        <dbReference type="ARBA" id="ARBA00023136"/>
    </source>
</evidence>
<dbReference type="InterPro" id="IPR036259">
    <property type="entry name" value="MFS_trans_sf"/>
</dbReference>
<evidence type="ECO:0000259" key="6">
    <source>
        <dbReference type="PROSITE" id="PS50850"/>
    </source>
</evidence>
<dbReference type="PANTHER" id="PTHR42718">
    <property type="entry name" value="MAJOR FACILITATOR SUPERFAMILY MULTIDRUG TRANSPORTER MFSC"/>
    <property type="match status" value="1"/>
</dbReference>
<feature type="transmembrane region" description="Helical" evidence="5">
    <location>
        <begin position="341"/>
        <end position="363"/>
    </location>
</feature>
<dbReference type="GO" id="GO:0016020">
    <property type="term" value="C:membrane"/>
    <property type="evidence" value="ECO:0007669"/>
    <property type="project" value="UniProtKB-SubCell"/>
</dbReference>
<dbReference type="Proteomes" id="UP000037136">
    <property type="component" value="Unassembled WGS sequence"/>
</dbReference>
<evidence type="ECO:0000256" key="3">
    <source>
        <dbReference type="ARBA" id="ARBA00022989"/>
    </source>
</evidence>
<name>A0A2A9NZ30_OPHUN</name>
<feature type="domain" description="Major facilitator superfamily (MFS) profile" evidence="6">
    <location>
        <begin position="31"/>
        <end position="503"/>
    </location>
</feature>
<protein>
    <recommendedName>
        <fullName evidence="6">Major facilitator superfamily (MFS) profile domain-containing protein</fullName>
    </recommendedName>
</protein>
<feature type="transmembrane region" description="Helical" evidence="5">
    <location>
        <begin position="158"/>
        <end position="182"/>
    </location>
</feature>
<proteinExistence type="predicted"/>
<feature type="transmembrane region" description="Helical" evidence="5">
    <location>
        <begin position="30"/>
        <end position="56"/>
    </location>
</feature>
<feature type="transmembrane region" description="Helical" evidence="5">
    <location>
        <begin position="437"/>
        <end position="459"/>
    </location>
</feature>
<feature type="transmembrane region" description="Helical" evidence="5">
    <location>
        <begin position="98"/>
        <end position="119"/>
    </location>
</feature>
<evidence type="ECO:0000256" key="5">
    <source>
        <dbReference type="SAM" id="Phobius"/>
    </source>
</evidence>
<feature type="transmembrane region" description="Helical" evidence="5">
    <location>
        <begin position="399"/>
        <end position="425"/>
    </location>
</feature>
<evidence type="ECO:0000256" key="2">
    <source>
        <dbReference type="ARBA" id="ARBA00022692"/>
    </source>
</evidence>
<feature type="transmembrane region" description="Helical" evidence="5">
    <location>
        <begin position="300"/>
        <end position="321"/>
    </location>
</feature>
<dbReference type="InterPro" id="IPR011701">
    <property type="entry name" value="MFS"/>
</dbReference>
<reference evidence="7 8" key="2">
    <citation type="journal article" date="2017" name="Sci. Rep.">
        <title>Ant-infecting Ophiocordyceps genomes reveal a high diversity of potential behavioral manipulation genes and a possible major role for enterotoxins.</title>
        <authorList>
            <person name="de Bekker C."/>
            <person name="Ohm R.A."/>
            <person name="Evans H.C."/>
            <person name="Brachmann A."/>
            <person name="Hughes D.P."/>
        </authorList>
    </citation>
    <scope>NUCLEOTIDE SEQUENCE [LARGE SCALE GENOMIC DNA]</scope>
    <source>
        <strain evidence="7 8">SC16a</strain>
    </source>
</reference>
<dbReference type="EMBL" id="LAZP02001189">
    <property type="protein sequence ID" value="PFH55108.1"/>
    <property type="molecule type" value="Genomic_DNA"/>
</dbReference>
<feature type="transmembrane region" description="Helical" evidence="5">
    <location>
        <begin position="188"/>
        <end position="210"/>
    </location>
</feature>